<dbReference type="PANTHER" id="PTHR44379:SF8">
    <property type="entry name" value="XANTHINE DEHYDROGENASE IRON-SULFUR-BINDING SUBUNIT XDHC-RELATED"/>
    <property type="match status" value="1"/>
</dbReference>
<dbReference type="InterPro" id="IPR012675">
    <property type="entry name" value="Beta-grasp_dom_sf"/>
</dbReference>
<evidence type="ECO:0000256" key="5">
    <source>
        <dbReference type="ARBA" id="ARBA00023014"/>
    </source>
</evidence>
<dbReference type="SUPFAM" id="SSF54292">
    <property type="entry name" value="2Fe-2S ferredoxin-like"/>
    <property type="match status" value="1"/>
</dbReference>
<dbReference type="RefSeq" id="WP_075137054.1">
    <property type="nucleotide sequence ID" value="NZ_MSIF01000024.1"/>
</dbReference>
<evidence type="ECO:0000256" key="3">
    <source>
        <dbReference type="ARBA" id="ARBA00023002"/>
    </source>
</evidence>
<protein>
    <recommendedName>
        <fullName evidence="9">2Fe-2S ferredoxin-type domain-containing protein</fullName>
    </recommendedName>
</protein>
<dbReference type="InterPro" id="IPR002888">
    <property type="entry name" value="2Fe-2S-bd"/>
</dbReference>
<dbReference type="InterPro" id="IPR006058">
    <property type="entry name" value="2Fe2S_fd_BS"/>
</dbReference>
<evidence type="ECO:0000256" key="1">
    <source>
        <dbReference type="ARBA" id="ARBA00022714"/>
    </source>
</evidence>
<accession>A0A7Z1AUS7</accession>
<dbReference type="Gene3D" id="1.10.150.120">
    <property type="entry name" value="[2Fe-2S]-binding domain"/>
    <property type="match status" value="1"/>
</dbReference>
<evidence type="ECO:0000313" key="11">
    <source>
        <dbReference type="Proteomes" id="UP000185696"/>
    </source>
</evidence>
<dbReference type="Proteomes" id="UP000185696">
    <property type="component" value="Unassembled WGS sequence"/>
</dbReference>
<keyword evidence="11" id="KW-1185">Reference proteome</keyword>
<dbReference type="PROSITE" id="PS51085">
    <property type="entry name" value="2FE2S_FER_2"/>
    <property type="match status" value="1"/>
</dbReference>
<organism evidence="10 11">
    <name type="scientific">Actinophytocola xinjiangensis</name>
    <dbReference type="NCBI Taxonomy" id="485602"/>
    <lineage>
        <taxon>Bacteria</taxon>
        <taxon>Bacillati</taxon>
        <taxon>Actinomycetota</taxon>
        <taxon>Actinomycetes</taxon>
        <taxon>Pseudonocardiales</taxon>
        <taxon>Pseudonocardiaceae</taxon>
    </lineage>
</organism>
<keyword evidence="3" id="KW-0560">Oxidoreductase</keyword>
<evidence type="ECO:0000256" key="4">
    <source>
        <dbReference type="ARBA" id="ARBA00023004"/>
    </source>
</evidence>
<comment type="pathway">
    <text evidence="6">Alkaloid degradation; nicotine degradation.</text>
</comment>
<evidence type="ECO:0000259" key="9">
    <source>
        <dbReference type="PROSITE" id="PS51085"/>
    </source>
</evidence>
<dbReference type="Pfam" id="PF00111">
    <property type="entry name" value="Fer2"/>
    <property type="match status" value="1"/>
</dbReference>
<proteinExistence type="predicted"/>
<evidence type="ECO:0000256" key="6">
    <source>
        <dbReference type="ARBA" id="ARBA00060707"/>
    </source>
</evidence>
<dbReference type="PANTHER" id="PTHR44379">
    <property type="entry name" value="OXIDOREDUCTASE WITH IRON-SULFUR SUBUNIT"/>
    <property type="match status" value="1"/>
</dbReference>
<dbReference type="GO" id="GO:0046872">
    <property type="term" value="F:metal ion binding"/>
    <property type="evidence" value="ECO:0007669"/>
    <property type="project" value="UniProtKB-KW"/>
</dbReference>
<feature type="region of interest" description="Disordered" evidence="7">
    <location>
        <begin position="160"/>
        <end position="179"/>
    </location>
</feature>
<gene>
    <name evidence="10" type="ORF">BLA60_33425</name>
</gene>
<feature type="domain" description="2Fe-2S ferredoxin-type" evidence="9">
    <location>
        <begin position="6"/>
        <end position="82"/>
    </location>
</feature>
<evidence type="ECO:0000313" key="10">
    <source>
        <dbReference type="EMBL" id="OLF05964.1"/>
    </source>
</evidence>
<keyword evidence="8" id="KW-1133">Transmembrane helix</keyword>
<dbReference type="GO" id="GO:0051537">
    <property type="term" value="F:2 iron, 2 sulfur cluster binding"/>
    <property type="evidence" value="ECO:0007669"/>
    <property type="project" value="UniProtKB-KW"/>
</dbReference>
<evidence type="ECO:0000256" key="7">
    <source>
        <dbReference type="SAM" id="MobiDB-lite"/>
    </source>
</evidence>
<dbReference type="FunFam" id="3.10.20.30:FF:000020">
    <property type="entry name" value="Xanthine dehydrogenase iron-sulfur subunit"/>
    <property type="match status" value="1"/>
</dbReference>
<keyword evidence="5" id="KW-0411">Iron-sulfur</keyword>
<feature type="compositionally biased region" description="Pro residues" evidence="7">
    <location>
        <begin position="162"/>
        <end position="175"/>
    </location>
</feature>
<dbReference type="CDD" id="cd00207">
    <property type="entry name" value="fer2"/>
    <property type="match status" value="1"/>
</dbReference>
<keyword evidence="8" id="KW-0812">Transmembrane</keyword>
<keyword evidence="4" id="KW-0408">Iron</keyword>
<evidence type="ECO:0000256" key="2">
    <source>
        <dbReference type="ARBA" id="ARBA00022723"/>
    </source>
</evidence>
<dbReference type="InterPro" id="IPR036010">
    <property type="entry name" value="2Fe-2S_ferredoxin-like_sf"/>
</dbReference>
<dbReference type="InterPro" id="IPR051452">
    <property type="entry name" value="Diverse_Oxidoreductases"/>
</dbReference>
<dbReference type="OrthoDB" id="159930at2"/>
<keyword evidence="2" id="KW-0479">Metal-binding</keyword>
<keyword evidence="8" id="KW-0472">Membrane</keyword>
<reference evidence="10 11" key="1">
    <citation type="submission" date="2016-12" db="EMBL/GenBank/DDBJ databases">
        <title>The draft genome sequence of Actinophytocola xinjiangensis.</title>
        <authorList>
            <person name="Wang W."/>
            <person name="Yuan L."/>
        </authorList>
    </citation>
    <scope>NUCLEOTIDE SEQUENCE [LARGE SCALE GENOMIC DNA]</scope>
    <source>
        <strain evidence="10 11">CGMCC 4.4663</strain>
    </source>
</reference>
<dbReference type="PROSITE" id="PS00197">
    <property type="entry name" value="2FE2S_FER_1"/>
    <property type="match status" value="1"/>
</dbReference>
<name>A0A7Z1AUS7_9PSEU</name>
<dbReference type="SUPFAM" id="SSF47741">
    <property type="entry name" value="CO dehydrogenase ISP C-domain like"/>
    <property type="match status" value="1"/>
</dbReference>
<dbReference type="InterPro" id="IPR001041">
    <property type="entry name" value="2Fe-2S_ferredoxin-type"/>
</dbReference>
<dbReference type="GO" id="GO:0016491">
    <property type="term" value="F:oxidoreductase activity"/>
    <property type="evidence" value="ECO:0007669"/>
    <property type="project" value="UniProtKB-KW"/>
</dbReference>
<dbReference type="AlphaFoldDB" id="A0A7Z1AUS7"/>
<dbReference type="Pfam" id="PF01799">
    <property type="entry name" value="Fer2_2"/>
    <property type="match status" value="1"/>
</dbReference>
<dbReference type="InterPro" id="IPR036884">
    <property type="entry name" value="2Fe-2S-bd_dom_sf"/>
</dbReference>
<dbReference type="Gene3D" id="3.10.20.30">
    <property type="match status" value="1"/>
</dbReference>
<comment type="caution">
    <text evidence="10">The sequence shown here is derived from an EMBL/GenBank/DDBJ whole genome shotgun (WGS) entry which is preliminary data.</text>
</comment>
<feature type="transmembrane region" description="Helical" evidence="8">
    <location>
        <begin position="180"/>
        <end position="197"/>
    </location>
</feature>
<sequence length="211" mass="21870">MTEPRNAVGVRVNGEPARDVVPDRLTLVDYLRDRRGLTGTKIGCEQGVCGACTVLLDGCSVRSCLVLAGQADQADVVTVEGLAAASPAVGELRAAFDRHDALQCGFCTPGFLVAAVELLARERLDEPTVRAALSGNLCRCTGYGGIVAAVLETHERLGPVPLAAPPPAPEPPPPAGRRSLGPPLAVAGVLLALGLLVRRLVARRSRTEGTA</sequence>
<keyword evidence="1" id="KW-0001">2Fe-2S</keyword>
<dbReference type="EMBL" id="MSIF01000024">
    <property type="protein sequence ID" value="OLF05964.1"/>
    <property type="molecule type" value="Genomic_DNA"/>
</dbReference>
<evidence type="ECO:0000256" key="8">
    <source>
        <dbReference type="SAM" id="Phobius"/>
    </source>
</evidence>